<sequence length="167" mass="19359">MITKEELNHYLKFYIETTARECFEIEKLEQGYRFTDITPSIMGKVVSDYKSIKIPQKIVEKVNKNPNYEFNAVDSTKILHFEGIGKGFSFAFYEIEGQATVSKGRIEKLFIKQNIGNHLFNIHLFEPPGRKVSLTTLSKSFSIHTDSQTLEIRRTNEYDHSIEKTKG</sequence>
<reference evidence="1 2" key="1">
    <citation type="submission" date="2014-12" db="EMBL/GenBank/DDBJ databases">
        <title>Draft genome sequence of Cohnella kolymensis strain B-2846.</title>
        <authorList>
            <person name="Karlyshev A.V."/>
            <person name="Kudryashova E.B."/>
        </authorList>
    </citation>
    <scope>NUCLEOTIDE SEQUENCE [LARGE SCALE GENOMIC DNA]</scope>
    <source>
        <strain evidence="1 2">VKM B-2846</strain>
    </source>
</reference>
<dbReference type="EMBL" id="JXAL01000034">
    <property type="protein sequence ID" value="KIL34236.1"/>
    <property type="molecule type" value="Genomic_DNA"/>
</dbReference>
<protein>
    <submittedName>
        <fullName evidence="1">Uncharacterized protein</fullName>
    </submittedName>
</protein>
<evidence type="ECO:0000313" key="2">
    <source>
        <dbReference type="Proteomes" id="UP000054526"/>
    </source>
</evidence>
<accession>A0ABR4ZZT9</accession>
<organism evidence="1 2">
    <name type="scientific">Cohnella kolymensis</name>
    <dbReference type="NCBI Taxonomy" id="1590652"/>
    <lineage>
        <taxon>Bacteria</taxon>
        <taxon>Bacillati</taxon>
        <taxon>Bacillota</taxon>
        <taxon>Bacilli</taxon>
        <taxon>Bacillales</taxon>
        <taxon>Paenibacillaceae</taxon>
        <taxon>Cohnella</taxon>
    </lineage>
</organism>
<keyword evidence="2" id="KW-1185">Reference proteome</keyword>
<dbReference type="RefSeq" id="WP_041067966.1">
    <property type="nucleotide sequence ID" value="NZ_JXAL01000034.1"/>
</dbReference>
<comment type="caution">
    <text evidence="1">The sequence shown here is derived from an EMBL/GenBank/DDBJ whole genome shotgun (WGS) entry which is preliminary data.</text>
</comment>
<gene>
    <name evidence="1" type="ORF">SD71_21615</name>
</gene>
<evidence type="ECO:0000313" key="1">
    <source>
        <dbReference type="EMBL" id="KIL34236.1"/>
    </source>
</evidence>
<proteinExistence type="predicted"/>
<dbReference type="Proteomes" id="UP000054526">
    <property type="component" value="Unassembled WGS sequence"/>
</dbReference>
<name>A0ABR4ZZT9_9BACL</name>